<dbReference type="Proteomes" id="UP000032534">
    <property type="component" value="Unassembled WGS sequence"/>
</dbReference>
<keyword evidence="2" id="KW-0238">DNA-binding</keyword>
<comment type="caution">
    <text evidence="7">The sequence shown here is derived from an EMBL/GenBank/DDBJ whole genome shotgun (WGS) entry which is preliminary data.</text>
</comment>
<dbReference type="InterPro" id="IPR009057">
    <property type="entry name" value="Homeodomain-like_sf"/>
</dbReference>
<sequence length="565" mass="65904">MVQILLVDDESYVTESLVATIPWEALGIERVHQAASALAAVDVLEAYDIDILVTDIRMPGMTGLELIVEVNERWPHIRCLLLTGYADFEYAKKALQLKAFDYILKPVDDEEFMKCVSAAIDSLKEEWEAFNKVHQLQYNRRTDFGVLRTHLMHDLVLGRDLSVQMIEDKLSQYEIMLRTGQPAGMLLIQMGKHFSDMDYHSVSLIEYAIGNIAEEVFAPDFHVWHCKAPHDCLIVLIEANWNNNLEKYGMYHEEESDDVPEQHDMKRITEINMDKHSSILRATIETFRKNVSNYLKGEIYVTVTGWFMFPEELPKAYQTAIRSLYWNHREETNTLLFVDEQPEQPHSSAKLLEGLYVHPTLTHLLESRQWEEAEAKINRVFGKIEEAGYTREHLYELFISVTSAFMYTAHKQGRFITQMDQTGFDPLHAQKMVQSFSNLKEWIFSMMNKLKLEWSASEQSAKSYVVKQVQELISQDKGQELSVKTLADQVYLHPVYLSKIYKAETGEGLGDYIIRMRMERALYLLKYSNKKIYEITTELGYQNPQYFSKMFKKHYGMTPHEFRDQ</sequence>
<feature type="domain" description="HTH araC/xylS-type" evidence="5">
    <location>
        <begin position="467"/>
        <end position="565"/>
    </location>
</feature>
<dbReference type="InterPro" id="IPR001789">
    <property type="entry name" value="Sig_transdc_resp-reg_receiver"/>
</dbReference>
<evidence type="ECO:0000259" key="5">
    <source>
        <dbReference type="PROSITE" id="PS01124"/>
    </source>
</evidence>
<keyword evidence="3" id="KW-0804">Transcription</keyword>
<dbReference type="InterPro" id="IPR018062">
    <property type="entry name" value="HTH_AraC-typ_CS"/>
</dbReference>
<dbReference type="InterPro" id="IPR011006">
    <property type="entry name" value="CheY-like_superfamily"/>
</dbReference>
<feature type="modified residue" description="4-aspartylphosphate" evidence="4">
    <location>
        <position position="55"/>
    </location>
</feature>
<dbReference type="CDD" id="cd17536">
    <property type="entry name" value="REC_YesN-like"/>
    <property type="match status" value="1"/>
</dbReference>
<dbReference type="Gene3D" id="3.40.50.2300">
    <property type="match status" value="1"/>
</dbReference>
<dbReference type="GO" id="GO:0043565">
    <property type="term" value="F:sequence-specific DNA binding"/>
    <property type="evidence" value="ECO:0007669"/>
    <property type="project" value="InterPro"/>
</dbReference>
<keyword evidence="4" id="KW-0597">Phosphoprotein</keyword>
<name>A0A0D7WUI0_9BACL</name>
<evidence type="ECO:0000256" key="1">
    <source>
        <dbReference type="ARBA" id="ARBA00023015"/>
    </source>
</evidence>
<keyword evidence="8" id="KW-1185">Reference proteome</keyword>
<dbReference type="Pfam" id="PF12833">
    <property type="entry name" value="HTH_18"/>
    <property type="match status" value="1"/>
</dbReference>
<dbReference type="PROSITE" id="PS00041">
    <property type="entry name" value="HTH_ARAC_FAMILY_1"/>
    <property type="match status" value="1"/>
</dbReference>
<dbReference type="SMART" id="SM00342">
    <property type="entry name" value="HTH_ARAC"/>
    <property type="match status" value="1"/>
</dbReference>
<dbReference type="PANTHER" id="PTHR43280:SF2">
    <property type="entry name" value="HTH-TYPE TRANSCRIPTIONAL REGULATOR EXSA"/>
    <property type="match status" value="1"/>
</dbReference>
<dbReference type="SUPFAM" id="SSF46689">
    <property type="entry name" value="Homeodomain-like"/>
    <property type="match status" value="1"/>
</dbReference>
<protein>
    <submittedName>
        <fullName evidence="7">Chemotaxis protein CheY</fullName>
    </submittedName>
</protein>
<dbReference type="PRINTS" id="PR00032">
    <property type="entry name" value="HTHARAC"/>
</dbReference>
<accession>A0A0D7WUI0</accession>
<evidence type="ECO:0000256" key="2">
    <source>
        <dbReference type="ARBA" id="ARBA00023125"/>
    </source>
</evidence>
<proteinExistence type="predicted"/>
<evidence type="ECO:0000256" key="3">
    <source>
        <dbReference type="ARBA" id="ARBA00023163"/>
    </source>
</evidence>
<dbReference type="PATRIC" id="fig|159743.3.peg.5995"/>
<evidence type="ECO:0000256" key="4">
    <source>
        <dbReference type="PROSITE-ProRule" id="PRU00169"/>
    </source>
</evidence>
<dbReference type="SUPFAM" id="SSF52172">
    <property type="entry name" value="CheY-like"/>
    <property type="match status" value="1"/>
</dbReference>
<dbReference type="RefSeq" id="WP_044649012.1">
    <property type="nucleotide sequence ID" value="NZ_JTHP01000098.1"/>
</dbReference>
<dbReference type="Pfam" id="PF00072">
    <property type="entry name" value="Response_reg"/>
    <property type="match status" value="1"/>
</dbReference>
<dbReference type="GO" id="GO:0000160">
    <property type="term" value="P:phosphorelay signal transduction system"/>
    <property type="evidence" value="ECO:0007669"/>
    <property type="project" value="InterPro"/>
</dbReference>
<dbReference type="PROSITE" id="PS01124">
    <property type="entry name" value="HTH_ARAC_FAMILY_2"/>
    <property type="match status" value="1"/>
</dbReference>
<organism evidence="7 8">
    <name type="scientific">Paenibacillus terrae</name>
    <dbReference type="NCBI Taxonomy" id="159743"/>
    <lineage>
        <taxon>Bacteria</taxon>
        <taxon>Bacillati</taxon>
        <taxon>Bacillota</taxon>
        <taxon>Bacilli</taxon>
        <taxon>Bacillales</taxon>
        <taxon>Paenibacillaceae</taxon>
        <taxon>Paenibacillus</taxon>
    </lineage>
</organism>
<dbReference type="SMART" id="SM00448">
    <property type="entry name" value="REC"/>
    <property type="match status" value="1"/>
</dbReference>
<evidence type="ECO:0000259" key="6">
    <source>
        <dbReference type="PROSITE" id="PS50110"/>
    </source>
</evidence>
<reference evidence="7 8" key="1">
    <citation type="submission" date="2014-11" db="EMBL/GenBank/DDBJ databases">
        <title>Draft Genome Sequences of Paenibacillus polymyxa NRRL B-30509 and Paenibacillus terrae NRRL B-30644, Strains from a Poultry Environment that Produce Tridecaptin A and Paenicidins.</title>
        <authorList>
            <person name="van Belkum M.J."/>
            <person name="Lohans C.T."/>
            <person name="Vederas J.C."/>
        </authorList>
    </citation>
    <scope>NUCLEOTIDE SEQUENCE [LARGE SCALE GENOMIC DNA]</scope>
    <source>
        <strain evidence="7 8">NRRL B-30644</strain>
    </source>
</reference>
<dbReference type="InterPro" id="IPR018060">
    <property type="entry name" value="HTH_AraC"/>
</dbReference>
<gene>
    <name evidence="7" type="ORF">QD47_26940</name>
</gene>
<dbReference type="OrthoDB" id="9794370at2"/>
<feature type="domain" description="Response regulatory" evidence="6">
    <location>
        <begin position="3"/>
        <end position="120"/>
    </location>
</feature>
<dbReference type="PANTHER" id="PTHR43280">
    <property type="entry name" value="ARAC-FAMILY TRANSCRIPTIONAL REGULATOR"/>
    <property type="match status" value="1"/>
</dbReference>
<evidence type="ECO:0000313" key="8">
    <source>
        <dbReference type="Proteomes" id="UP000032534"/>
    </source>
</evidence>
<evidence type="ECO:0000313" key="7">
    <source>
        <dbReference type="EMBL" id="KJD42669.1"/>
    </source>
</evidence>
<dbReference type="GO" id="GO:0003700">
    <property type="term" value="F:DNA-binding transcription factor activity"/>
    <property type="evidence" value="ECO:0007669"/>
    <property type="project" value="InterPro"/>
</dbReference>
<dbReference type="PROSITE" id="PS50110">
    <property type="entry name" value="RESPONSE_REGULATORY"/>
    <property type="match status" value="1"/>
</dbReference>
<dbReference type="Gene3D" id="1.10.10.60">
    <property type="entry name" value="Homeodomain-like"/>
    <property type="match status" value="2"/>
</dbReference>
<dbReference type="EMBL" id="JTHP01000098">
    <property type="protein sequence ID" value="KJD42669.1"/>
    <property type="molecule type" value="Genomic_DNA"/>
</dbReference>
<keyword evidence="1" id="KW-0805">Transcription regulation</keyword>
<dbReference type="AlphaFoldDB" id="A0A0D7WUI0"/>
<dbReference type="InterPro" id="IPR020449">
    <property type="entry name" value="Tscrpt_reg_AraC-type_HTH"/>
</dbReference>